<proteinExistence type="predicted"/>
<dbReference type="Proteomes" id="UP000004277">
    <property type="component" value="Unassembled WGS sequence"/>
</dbReference>
<accession>A0ACD3SPP8</accession>
<gene>
    <name evidence="1" type="ORF">MW7_005210</name>
</gene>
<sequence length="312" mass="32199">MAASPAAHGTQAHPALDALIQRAAARADKPVIAVVYPCEAQALSACQDIVKANIATLALVGPATRIRELGASLKLDLGSMTLVDTPDDPKAAAQRAAEMVRDGSATVLMKGSLHTDELMAVLVSRDAGLRTSRRISHVFYFSLPRYDKPLMLADCVVNIAPDLPTKRDIVQNAIDLAHALSISAPKVGILSATESVNPAIPGTLDAAALCKMADRGQLTGGIIDGPLAFDNAISAEAARIKGIASPVAGQPDILIAPNLETGNTLYKSFVYLGGAECAGLVLGARVPVVLTSRADSAYARLASAALGVLAAR</sequence>
<organism evidence="1 2">
    <name type="scientific">Imbroritus primus</name>
    <dbReference type="NCBI Taxonomy" id="3058603"/>
    <lineage>
        <taxon>Bacteria</taxon>
        <taxon>Pseudomonadati</taxon>
        <taxon>Pseudomonadota</taxon>
        <taxon>Betaproteobacteria</taxon>
        <taxon>Burkholderiales</taxon>
        <taxon>Burkholderiaceae</taxon>
        <taxon>Imbroritus</taxon>
    </lineage>
</organism>
<name>A0ACD3SPP8_9BURK</name>
<comment type="caution">
    <text evidence="1">The sequence shown here is derived from an EMBL/GenBank/DDBJ whole genome shotgun (WGS) entry which is preliminary data.</text>
</comment>
<reference evidence="1" key="1">
    <citation type="submission" date="2019-05" db="EMBL/GenBank/DDBJ databases">
        <title>Revised genome assembly of Burkholderiaceae (previously Ralstonia) sp. PBA.</title>
        <authorList>
            <person name="Gan H.M."/>
        </authorList>
    </citation>
    <scope>NUCLEOTIDE SEQUENCE</scope>
    <source>
        <strain evidence="1">PBA</strain>
    </source>
</reference>
<protein>
    <submittedName>
        <fullName evidence="1">Bifunctional enoyl-CoA hydratase/phosphate acetyltransferase</fullName>
    </submittedName>
</protein>
<evidence type="ECO:0000313" key="1">
    <source>
        <dbReference type="EMBL" id="TMS58159.1"/>
    </source>
</evidence>
<dbReference type="EMBL" id="AKCV02000015">
    <property type="protein sequence ID" value="TMS58159.1"/>
    <property type="molecule type" value="Genomic_DNA"/>
</dbReference>
<evidence type="ECO:0000313" key="2">
    <source>
        <dbReference type="Proteomes" id="UP000004277"/>
    </source>
</evidence>
<keyword evidence="2" id="KW-1185">Reference proteome</keyword>